<evidence type="ECO:0000256" key="3">
    <source>
        <dbReference type="ARBA" id="ARBA00007812"/>
    </source>
</evidence>
<evidence type="ECO:0000256" key="6">
    <source>
        <dbReference type="ARBA" id="ARBA00022842"/>
    </source>
</evidence>
<keyword evidence="6" id="KW-0460">Magnesium</keyword>
<evidence type="ECO:0000256" key="9">
    <source>
        <dbReference type="RuleBase" id="RU362132"/>
    </source>
</evidence>
<dbReference type="PIRSF" id="PIRSF036565">
    <property type="entry name" value="Pyruvt_ip_decrb"/>
    <property type="match status" value="1"/>
</dbReference>
<dbReference type="PROSITE" id="PS00187">
    <property type="entry name" value="TPP_ENZYMES"/>
    <property type="match status" value="1"/>
</dbReference>
<dbReference type="InterPro" id="IPR011766">
    <property type="entry name" value="TPP_enzyme_TPP-bd"/>
</dbReference>
<dbReference type="InterPro" id="IPR029035">
    <property type="entry name" value="DHS-like_NAD/FAD-binding_dom"/>
</dbReference>
<dbReference type="SUPFAM" id="SSF52467">
    <property type="entry name" value="DHS-like NAD/FAD-binding domain"/>
    <property type="match status" value="1"/>
</dbReference>
<dbReference type="SUPFAM" id="SSF52518">
    <property type="entry name" value="Thiamin diphosphate-binding fold (THDP-binding)"/>
    <property type="match status" value="2"/>
</dbReference>
<dbReference type="Gene3D" id="3.40.50.1220">
    <property type="entry name" value="TPP-binding domain"/>
    <property type="match status" value="1"/>
</dbReference>
<dbReference type="InterPro" id="IPR000399">
    <property type="entry name" value="TPP-bd_CS"/>
</dbReference>
<reference evidence="13 14" key="1">
    <citation type="journal article" date="2013" name="Int. J. Syst. Evol. Microbiol.">
        <title>Celerinatantimonas yamalensis sp. nov., a cold-adapted diazotrophic bacterium from a cold permafrost brine.</title>
        <authorList>
            <person name="Shcherbakova V."/>
            <person name="Chuvilskaya N."/>
            <person name="Rivkina E."/>
            <person name="Demidov N."/>
            <person name="Uchaeva V."/>
            <person name="Suetin S."/>
            <person name="Suzina N."/>
            <person name="Gilichinsky D."/>
        </authorList>
    </citation>
    <scope>NUCLEOTIDE SEQUENCE [LARGE SCALE GENOMIC DNA]</scope>
    <source>
        <strain evidence="13 14">C7</strain>
    </source>
</reference>
<feature type="domain" description="Thiamine pyrophosphate enzyme TPP-binding" evidence="11">
    <location>
        <begin position="381"/>
        <end position="524"/>
    </location>
</feature>
<keyword evidence="14" id="KW-1185">Reference proteome</keyword>
<dbReference type="Pfam" id="PF02776">
    <property type="entry name" value="TPP_enzyme_N"/>
    <property type="match status" value="1"/>
</dbReference>
<evidence type="ECO:0000256" key="4">
    <source>
        <dbReference type="ARBA" id="ARBA00022723"/>
    </source>
</evidence>
<evidence type="ECO:0000256" key="7">
    <source>
        <dbReference type="ARBA" id="ARBA00023052"/>
    </source>
</evidence>
<dbReference type="Pfam" id="PF02775">
    <property type="entry name" value="TPP_enzyme_C"/>
    <property type="match status" value="1"/>
</dbReference>
<keyword evidence="7 9" id="KW-0786">Thiamine pyrophosphate</keyword>
<evidence type="ECO:0000256" key="2">
    <source>
        <dbReference type="ARBA" id="ARBA00001964"/>
    </source>
</evidence>
<sequence>MTQTTMGHYLWQRLKQMGIRYVFGVPGDFNLQLLEQLSEVDGIEFVGTCNELNAAYAADGYARSNGIAALITTYGVGDLSALCGVAGSFAEHIPVVMISGVPPMYAIRNRLQLHHTMAEGNFDNVRTALKQFTLTDACLTPANASQEIDRALNYCWQERCPVYLQVPSNLSYLEIKTNDVPITRAPAGFDSRQQQSAMGAIQAKFAKAKRPVMLIDMDAERAQISDQLQQLADRYNIPYASFLTGKAILDETSPLWLGYYPASAESSLSQWLNQADLILATAPCYQEGSPIAVGLPTEQTIYLQGFEVTIAGDVYEGVNAQVLLDSMLEQGLTCTHRSDHPKPPSRRGATYQAQQPLRHEQLWPQIGQYFRGTDIVIGENGCANIALQTLPFPKGCHYIAQPIWGSIGFTLPALLGSMLAQPSKRHWLFIGDGSFQMTAQELSTLLQRGLKPVIVLLNNAGYTIERYIFGKQARYNDIAQWNYQALLDALAPNIRVNYQKVNTHEELAQTLDALTNEQATFIEIQLDPLDAPARLQQFGASFAEFDYGPRGPQHPKKTT</sequence>
<evidence type="ECO:0000256" key="5">
    <source>
        <dbReference type="ARBA" id="ARBA00022793"/>
    </source>
</evidence>
<accession>A0ABW9G7X9</accession>
<evidence type="ECO:0000259" key="12">
    <source>
        <dbReference type="Pfam" id="PF02776"/>
    </source>
</evidence>
<comment type="similarity">
    <text evidence="3 9">Belongs to the TPP enzyme family.</text>
</comment>
<dbReference type="InterPro" id="IPR029061">
    <property type="entry name" value="THDP-binding"/>
</dbReference>
<feature type="domain" description="Thiamine pyrophosphate enzyme N-terminal TPP-binding" evidence="12">
    <location>
        <begin position="5"/>
        <end position="114"/>
    </location>
</feature>
<gene>
    <name evidence="13" type="ORF">ABUE30_12145</name>
</gene>
<comment type="caution">
    <text evidence="13">The sequence shown here is derived from an EMBL/GenBank/DDBJ whole genome shotgun (WGS) entry which is preliminary data.</text>
</comment>
<evidence type="ECO:0000313" key="13">
    <source>
        <dbReference type="EMBL" id="MFM2485794.1"/>
    </source>
</evidence>
<comment type="cofactor">
    <cofactor evidence="2">
        <name>thiamine diphosphate</name>
        <dbReference type="ChEBI" id="CHEBI:58937"/>
    </cofactor>
</comment>
<evidence type="ECO:0000313" key="14">
    <source>
        <dbReference type="Proteomes" id="UP001629953"/>
    </source>
</evidence>
<dbReference type="InterPro" id="IPR012000">
    <property type="entry name" value="Thiamin_PyroP_enz_cen_dom"/>
</dbReference>
<dbReference type="PANTHER" id="PTHR43452:SF30">
    <property type="entry name" value="PYRUVATE DECARBOXYLASE ISOZYME 1-RELATED"/>
    <property type="match status" value="1"/>
</dbReference>
<evidence type="ECO:0000259" key="10">
    <source>
        <dbReference type="Pfam" id="PF00205"/>
    </source>
</evidence>
<keyword evidence="8" id="KW-0456">Lyase</keyword>
<dbReference type="EMBL" id="JBEQCT010000005">
    <property type="protein sequence ID" value="MFM2485794.1"/>
    <property type="molecule type" value="Genomic_DNA"/>
</dbReference>
<dbReference type="InterPro" id="IPR012001">
    <property type="entry name" value="Thiamin_PyroP_enz_TPP-bd_dom"/>
</dbReference>
<evidence type="ECO:0000259" key="11">
    <source>
        <dbReference type="Pfam" id="PF02775"/>
    </source>
</evidence>
<dbReference type="PANTHER" id="PTHR43452">
    <property type="entry name" value="PYRUVATE DECARBOXYLASE"/>
    <property type="match status" value="1"/>
</dbReference>
<evidence type="ECO:0000256" key="8">
    <source>
        <dbReference type="ARBA" id="ARBA00023239"/>
    </source>
</evidence>
<dbReference type="CDD" id="cd02005">
    <property type="entry name" value="TPP_PDC_IPDC"/>
    <property type="match status" value="1"/>
</dbReference>
<proteinExistence type="inferred from homology"/>
<name>A0ABW9G7X9_9GAMM</name>
<comment type="cofactor">
    <cofactor evidence="1">
        <name>a metal cation</name>
        <dbReference type="ChEBI" id="CHEBI:25213"/>
    </cofactor>
</comment>
<dbReference type="InterPro" id="IPR012110">
    <property type="entry name" value="PDC/IPDC-like"/>
</dbReference>
<dbReference type="Gene3D" id="3.40.50.970">
    <property type="match status" value="2"/>
</dbReference>
<dbReference type="Proteomes" id="UP001629953">
    <property type="component" value="Unassembled WGS sequence"/>
</dbReference>
<keyword evidence="4" id="KW-0479">Metal-binding</keyword>
<dbReference type="InterPro" id="IPR047214">
    <property type="entry name" value="TPP_PDC_IPDC"/>
</dbReference>
<feature type="domain" description="Thiamine pyrophosphate enzyme central" evidence="10">
    <location>
        <begin position="204"/>
        <end position="280"/>
    </location>
</feature>
<keyword evidence="5" id="KW-0210">Decarboxylase</keyword>
<dbReference type="CDD" id="cd07038">
    <property type="entry name" value="TPP_PYR_PDC_IPDC_like"/>
    <property type="match status" value="1"/>
</dbReference>
<dbReference type="Pfam" id="PF00205">
    <property type="entry name" value="TPP_enzyme_M"/>
    <property type="match status" value="1"/>
</dbReference>
<organism evidence="13 14">
    <name type="scientific">Celerinatantimonas yamalensis</name>
    <dbReference type="NCBI Taxonomy" id="559956"/>
    <lineage>
        <taxon>Bacteria</taxon>
        <taxon>Pseudomonadati</taxon>
        <taxon>Pseudomonadota</taxon>
        <taxon>Gammaproteobacteria</taxon>
        <taxon>Celerinatantimonadaceae</taxon>
        <taxon>Celerinatantimonas</taxon>
    </lineage>
</organism>
<protein>
    <submittedName>
        <fullName evidence="13">Thiamine pyrophosphate-binding protein</fullName>
    </submittedName>
</protein>
<dbReference type="InterPro" id="IPR047213">
    <property type="entry name" value="TPP_PYR_PDC_IPDC-like"/>
</dbReference>
<evidence type="ECO:0000256" key="1">
    <source>
        <dbReference type="ARBA" id="ARBA00001920"/>
    </source>
</evidence>
<dbReference type="RefSeq" id="WP_408624043.1">
    <property type="nucleotide sequence ID" value="NZ_JBEQCT010000005.1"/>
</dbReference>